<accession>A0A1A8EXH0</accession>
<sequence length="56" mass="6032">AFTHTCLVSGVSTQLQQQRSPALCKSSDPNCNSRGRGEVIELEKKNGGEESGVKRI</sequence>
<feature type="non-terminal residue" evidence="2">
    <location>
        <position position="56"/>
    </location>
</feature>
<evidence type="ECO:0000313" key="2">
    <source>
        <dbReference type="EMBL" id="SBQ51552.1"/>
    </source>
</evidence>
<gene>
    <name evidence="2" type="primary">Nfu_g_1_024699</name>
</gene>
<organism evidence="2">
    <name type="scientific">Nothobranchius korthausae</name>
    <dbReference type="NCBI Taxonomy" id="1143690"/>
    <lineage>
        <taxon>Eukaryota</taxon>
        <taxon>Metazoa</taxon>
        <taxon>Chordata</taxon>
        <taxon>Craniata</taxon>
        <taxon>Vertebrata</taxon>
        <taxon>Euteleostomi</taxon>
        <taxon>Actinopterygii</taxon>
        <taxon>Neopterygii</taxon>
        <taxon>Teleostei</taxon>
        <taxon>Neoteleostei</taxon>
        <taxon>Acanthomorphata</taxon>
        <taxon>Ovalentaria</taxon>
        <taxon>Atherinomorphae</taxon>
        <taxon>Cyprinodontiformes</taxon>
        <taxon>Nothobranchiidae</taxon>
        <taxon>Nothobranchius</taxon>
    </lineage>
</organism>
<dbReference type="EMBL" id="HAEB01005025">
    <property type="protein sequence ID" value="SBQ51552.1"/>
    <property type="molecule type" value="Transcribed_RNA"/>
</dbReference>
<reference evidence="2" key="2">
    <citation type="submission" date="2016-06" db="EMBL/GenBank/DDBJ databases">
        <title>The genome of a short-lived fish provides insights into sex chromosome evolution and the genetic control of aging.</title>
        <authorList>
            <person name="Reichwald K."/>
            <person name="Felder M."/>
            <person name="Petzold A."/>
            <person name="Koch P."/>
            <person name="Groth M."/>
            <person name="Platzer M."/>
        </authorList>
    </citation>
    <scope>NUCLEOTIDE SEQUENCE</scope>
    <source>
        <tissue evidence="2">Brain</tissue>
    </source>
</reference>
<name>A0A1A8EXH0_9TELE</name>
<protein>
    <submittedName>
        <fullName evidence="2">Uncharacterized protein</fullName>
    </submittedName>
</protein>
<feature type="region of interest" description="Disordered" evidence="1">
    <location>
        <begin position="35"/>
        <end position="56"/>
    </location>
</feature>
<dbReference type="AlphaFoldDB" id="A0A1A8EXH0"/>
<evidence type="ECO:0000256" key="1">
    <source>
        <dbReference type="SAM" id="MobiDB-lite"/>
    </source>
</evidence>
<reference evidence="2" key="1">
    <citation type="submission" date="2016-05" db="EMBL/GenBank/DDBJ databases">
        <authorList>
            <person name="Lavstsen T."/>
            <person name="Jespersen J.S."/>
        </authorList>
    </citation>
    <scope>NUCLEOTIDE SEQUENCE</scope>
    <source>
        <tissue evidence="2">Brain</tissue>
    </source>
</reference>
<feature type="non-terminal residue" evidence="2">
    <location>
        <position position="1"/>
    </location>
</feature>
<proteinExistence type="predicted"/>